<dbReference type="PANTHER" id="PTHR13510">
    <property type="entry name" value="FYVE-FINGER-CONTAINING RAB5 EFFECTOR PROTEIN RABENOSYN-5-RELATED"/>
    <property type="match status" value="1"/>
</dbReference>
<feature type="compositionally biased region" description="Basic and acidic residues" evidence="5">
    <location>
        <begin position="408"/>
        <end position="418"/>
    </location>
</feature>
<evidence type="ECO:0000313" key="8">
    <source>
        <dbReference type="Proteomes" id="UP000794436"/>
    </source>
</evidence>
<name>A0A8K1CDX9_PYTOL</name>
<proteinExistence type="predicted"/>
<evidence type="ECO:0000256" key="2">
    <source>
        <dbReference type="ARBA" id="ARBA00022771"/>
    </source>
</evidence>
<dbReference type="CDD" id="cd00065">
    <property type="entry name" value="FYVE_like_SF"/>
    <property type="match status" value="1"/>
</dbReference>
<protein>
    <recommendedName>
        <fullName evidence="6">FYVE-type domain-containing protein</fullName>
    </recommendedName>
</protein>
<evidence type="ECO:0000256" key="4">
    <source>
        <dbReference type="PROSITE-ProRule" id="PRU00091"/>
    </source>
</evidence>
<evidence type="ECO:0000256" key="3">
    <source>
        <dbReference type="ARBA" id="ARBA00022833"/>
    </source>
</evidence>
<evidence type="ECO:0000256" key="5">
    <source>
        <dbReference type="SAM" id="MobiDB-lite"/>
    </source>
</evidence>
<evidence type="ECO:0000256" key="1">
    <source>
        <dbReference type="ARBA" id="ARBA00022723"/>
    </source>
</evidence>
<sequence>MKARSFAIPTLSLSPSEAHKVEAEVAALLKQTLQIECDFLSKAGTLGGQQWKELKTRDHFTIYKERHRARSRARSWDPTATSRSLSMVDQEDMVSMKKNQQVPMIVSTGHVKGTVEDVVFGFAAGDEVSWRIRTAYMKDQFADAKFVATIKQPTEEQPLNYLCIKWFVSEFPKVISAFVHPRDFLVSEASGVKVDGLGKRFGYYIITDYVHPMISKMDDCGVVRSSISMCFIIREVSPGKVHVFSRGFVDPKGDLSPNITAALAARPMAGLARTAEASIAKKLMWLITQQQRKRCEQPQQEDQQVETESCTSCDRPRGFLKGRLTPCRLCRDEFCSRCIIQRTLVVDVSRNVITERTYSFCLSCILKAKRMSPHTVAVDAIRPSTGRPNVISISSQRTASDVSSQSRSSDRRMSLIDR</sequence>
<dbReference type="Proteomes" id="UP000794436">
    <property type="component" value="Unassembled WGS sequence"/>
</dbReference>
<evidence type="ECO:0000313" key="7">
    <source>
        <dbReference type="EMBL" id="TMW61405.1"/>
    </source>
</evidence>
<dbReference type="InterPro" id="IPR017455">
    <property type="entry name" value="Znf_FYVE-rel"/>
</dbReference>
<dbReference type="PANTHER" id="PTHR13510:SF44">
    <property type="entry name" value="RABENOSYN-5"/>
    <property type="match status" value="1"/>
</dbReference>
<dbReference type="AlphaFoldDB" id="A0A8K1CDX9"/>
<gene>
    <name evidence="7" type="ORF">Poli38472_012596</name>
</gene>
<reference evidence="7" key="1">
    <citation type="submission" date="2019-03" db="EMBL/GenBank/DDBJ databases">
        <title>Long read genome sequence of the mycoparasitic Pythium oligandrum ATCC 38472 isolated from sugarbeet rhizosphere.</title>
        <authorList>
            <person name="Gaulin E."/>
        </authorList>
    </citation>
    <scope>NUCLEOTIDE SEQUENCE</scope>
    <source>
        <strain evidence="7">ATCC 38472_TT</strain>
    </source>
</reference>
<keyword evidence="2 4" id="KW-0863">Zinc-finger</keyword>
<dbReference type="GO" id="GO:0008270">
    <property type="term" value="F:zinc ion binding"/>
    <property type="evidence" value="ECO:0007669"/>
    <property type="project" value="UniProtKB-KW"/>
</dbReference>
<dbReference type="Gene3D" id="3.30.530.20">
    <property type="match status" value="1"/>
</dbReference>
<accession>A0A8K1CDX9</accession>
<dbReference type="SUPFAM" id="SSF57903">
    <property type="entry name" value="FYVE/PHD zinc finger"/>
    <property type="match status" value="1"/>
</dbReference>
<feature type="region of interest" description="Disordered" evidence="5">
    <location>
        <begin position="387"/>
        <end position="418"/>
    </location>
</feature>
<organism evidence="7 8">
    <name type="scientific">Pythium oligandrum</name>
    <name type="common">Mycoparasitic fungus</name>
    <dbReference type="NCBI Taxonomy" id="41045"/>
    <lineage>
        <taxon>Eukaryota</taxon>
        <taxon>Sar</taxon>
        <taxon>Stramenopiles</taxon>
        <taxon>Oomycota</taxon>
        <taxon>Peronosporomycetes</taxon>
        <taxon>Pythiales</taxon>
        <taxon>Pythiaceae</taxon>
        <taxon>Pythium</taxon>
    </lineage>
</organism>
<keyword evidence="1" id="KW-0479">Metal-binding</keyword>
<comment type="caution">
    <text evidence="7">The sequence shown here is derived from an EMBL/GenBank/DDBJ whole genome shotgun (WGS) entry which is preliminary data.</text>
</comment>
<dbReference type="InterPro" id="IPR011011">
    <property type="entry name" value="Znf_FYVE_PHD"/>
</dbReference>
<keyword evidence="3" id="KW-0862">Zinc</keyword>
<evidence type="ECO:0000259" key="6">
    <source>
        <dbReference type="PROSITE" id="PS50178"/>
    </source>
</evidence>
<feature type="domain" description="FYVE-type" evidence="6">
    <location>
        <begin position="304"/>
        <end position="369"/>
    </location>
</feature>
<dbReference type="EMBL" id="SPLM01000076">
    <property type="protein sequence ID" value="TMW61405.1"/>
    <property type="molecule type" value="Genomic_DNA"/>
</dbReference>
<dbReference type="PROSITE" id="PS50178">
    <property type="entry name" value="ZF_FYVE"/>
    <property type="match status" value="1"/>
</dbReference>
<keyword evidence="8" id="KW-1185">Reference proteome</keyword>
<dbReference type="OrthoDB" id="105025at2759"/>
<dbReference type="InterPro" id="IPR023393">
    <property type="entry name" value="START-like_dom_sf"/>
</dbReference>
<dbReference type="InterPro" id="IPR052727">
    <property type="entry name" value="Rab4/Rab5_effector"/>
</dbReference>